<name>A0A1H6DEV9_9ACTN</name>
<feature type="chain" id="PRO_5038857639" evidence="2">
    <location>
        <begin position="27"/>
        <end position="359"/>
    </location>
</feature>
<dbReference type="Proteomes" id="UP000236754">
    <property type="component" value="Unassembled WGS sequence"/>
</dbReference>
<accession>A0A1H6DEV9</accession>
<evidence type="ECO:0000256" key="1">
    <source>
        <dbReference type="SAM" id="MobiDB-lite"/>
    </source>
</evidence>
<dbReference type="SUPFAM" id="SSF63829">
    <property type="entry name" value="Calcium-dependent phosphotriesterase"/>
    <property type="match status" value="1"/>
</dbReference>
<evidence type="ECO:0000313" key="3">
    <source>
        <dbReference type="EMBL" id="SEG83225.1"/>
    </source>
</evidence>
<protein>
    <submittedName>
        <fullName evidence="3">Uncharacterized protein</fullName>
    </submittedName>
</protein>
<dbReference type="AlphaFoldDB" id="A0A1H6DEV9"/>
<feature type="signal peptide" evidence="2">
    <location>
        <begin position="1"/>
        <end position="26"/>
    </location>
</feature>
<evidence type="ECO:0000256" key="2">
    <source>
        <dbReference type="SAM" id="SignalP"/>
    </source>
</evidence>
<evidence type="ECO:0000313" key="4">
    <source>
        <dbReference type="Proteomes" id="UP000236754"/>
    </source>
</evidence>
<dbReference type="PROSITE" id="PS51257">
    <property type="entry name" value="PROKAR_LIPOPROTEIN"/>
    <property type="match status" value="1"/>
</dbReference>
<keyword evidence="4" id="KW-1185">Reference proteome</keyword>
<proteinExistence type="predicted"/>
<dbReference type="EMBL" id="FNVU01000014">
    <property type="protein sequence ID" value="SEG83225.1"/>
    <property type="molecule type" value="Genomic_DNA"/>
</dbReference>
<gene>
    <name evidence="3" type="ORF">SAMN05216223_11425</name>
</gene>
<organism evidence="3 4">
    <name type="scientific">Actinacidiphila yanglinensis</name>
    <dbReference type="NCBI Taxonomy" id="310779"/>
    <lineage>
        <taxon>Bacteria</taxon>
        <taxon>Bacillati</taxon>
        <taxon>Actinomycetota</taxon>
        <taxon>Actinomycetes</taxon>
        <taxon>Kitasatosporales</taxon>
        <taxon>Streptomycetaceae</taxon>
        <taxon>Actinacidiphila</taxon>
    </lineage>
</organism>
<sequence>MRSLARHRGRAAVFSAACLLAAAACGGHSGPPGPPKAGQARVIGQTTGSGDIGPATVDGERGIAAAAGGVLYINTSERLVRLGADGAYTDVSGQQAGEPAPEDRGLSGVVVRGDGTLLTGENGRIVAVAPSGRLTVLAGTAGHLRSLTASLANSAPATGFRLTNEATPLAVEKDGTVVIADGNAVWSLANGRLTLRYRQAPEKDPQGYVSTFNGSTSAADPDGTAFLAPITPHTLTDVVVLPGDGRAPHKLELPAHVSGVKVPTAQLAPASLAGDGANGVYVTTYDANKRGAYVLHVHDGRADLVAASTASAASATCDVHKAVAARDFPCYFPTGIAYHSGHVYLAGNRSYVVDIGIGT</sequence>
<reference evidence="3 4" key="1">
    <citation type="submission" date="2016-10" db="EMBL/GenBank/DDBJ databases">
        <authorList>
            <person name="de Groot N.N."/>
        </authorList>
    </citation>
    <scope>NUCLEOTIDE SEQUENCE [LARGE SCALE GENOMIC DNA]</scope>
    <source>
        <strain evidence="3 4">CGMCC 4.2023</strain>
    </source>
</reference>
<feature type="region of interest" description="Disordered" evidence="1">
    <location>
        <begin position="31"/>
        <end position="53"/>
    </location>
</feature>
<keyword evidence="2" id="KW-0732">Signal</keyword>